<comment type="caution">
    <text evidence="1">The sequence shown here is derived from an EMBL/GenBank/DDBJ whole genome shotgun (WGS) entry which is preliminary data.</text>
</comment>
<dbReference type="RefSeq" id="WP_017157893.1">
    <property type="nucleotide sequence ID" value="NZ_CP083575.1"/>
</dbReference>
<accession>A0A8I2BVT8</accession>
<protein>
    <submittedName>
        <fullName evidence="1">Uncharacterized protein</fullName>
    </submittedName>
</protein>
<evidence type="ECO:0000313" key="2">
    <source>
        <dbReference type="Proteomes" id="UP000668572"/>
    </source>
</evidence>
<proteinExistence type="predicted"/>
<sequence length="61" mass="6575">MSLTQAKSLTYVFFSSTKVAPMLLSERRMIARAVLSSIGTVAAKYAPLGDSLMSANLSFLM</sequence>
<gene>
    <name evidence="1" type="ORF">J7405_19850</name>
</gene>
<name>A0A8I2BVT8_XANMN</name>
<reference evidence="1" key="1">
    <citation type="submission" date="2021-03" db="EMBL/GenBank/DDBJ databases">
        <title>Molecular characterization of Xanthomonas species pathogenic on Araceae and the development of a triplex TaqMan assay for detection of X. phaseoli pv. dieffenbachiae.</title>
        <authorList>
            <person name="Van Der Wolf J."/>
            <person name="Krijger M."/>
            <person name="Mendes O."/>
            <person name="Brankovics B."/>
            <person name="Bonants P."/>
            <person name="Meekes E."/>
        </authorList>
    </citation>
    <scope>NUCLEOTIDE SEQUENCE</scope>
    <source>
        <strain evidence="1">NBC1264</strain>
    </source>
</reference>
<organism evidence="1 2">
    <name type="scientific">Xanthomonas manihotis</name>
    <dbReference type="NCBI Taxonomy" id="43353"/>
    <lineage>
        <taxon>Bacteria</taxon>
        <taxon>Pseudomonadati</taxon>
        <taxon>Pseudomonadota</taxon>
        <taxon>Gammaproteobacteria</taxon>
        <taxon>Lysobacterales</taxon>
        <taxon>Lysobacteraceae</taxon>
        <taxon>Xanthomonas</taxon>
    </lineage>
</organism>
<dbReference type="AlphaFoldDB" id="A0A8I2BVT8"/>
<dbReference type="EMBL" id="JAGHXW010000072">
    <property type="protein sequence ID" value="MBO9761759.1"/>
    <property type="molecule type" value="Genomic_DNA"/>
</dbReference>
<evidence type="ECO:0000313" key="1">
    <source>
        <dbReference type="EMBL" id="MBO9761759.1"/>
    </source>
</evidence>
<dbReference type="Proteomes" id="UP000668572">
    <property type="component" value="Unassembled WGS sequence"/>
</dbReference>